<reference evidence="4" key="1">
    <citation type="submission" date="2016-11" db="UniProtKB">
        <authorList>
            <consortium name="WormBaseParasite"/>
        </authorList>
    </citation>
    <scope>IDENTIFICATION</scope>
</reference>
<dbReference type="Proteomes" id="UP000095287">
    <property type="component" value="Unplaced"/>
</dbReference>
<accession>A0A1I8A2N1</accession>
<name>A0A1I8A2N1_9BILA</name>
<organism evidence="3 4">
    <name type="scientific">Steinernema glaseri</name>
    <dbReference type="NCBI Taxonomy" id="37863"/>
    <lineage>
        <taxon>Eukaryota</taxon>
        <taxon>Metazoa</taxon>
        <taxon>Ecdysozoa</taxon>
        <taxon>Nematoda</taxon>
        <taxon>Chromadorea</taxon>
        <taxon>Rhabditida</taxon>
        <taxon>Tylenchina</taxon>
        <taxon>Panagrolaimomorpha</taxon>
        <taxon>Strongyloidoidea</taxon>
        <taxon>Steinernematidae</taxon>
        <taxon>Steinernema</taxon>
    </lineage>
</organism>
<evidence type="ECO:0000313" key="3">
    <source>
        <dbReference type="Proteomes" id="UP000095287"/>
    </source>
</evidence>
<keyword evidence="3" id="KW-1185">Reference proteome</keyword>
<keyword evidence="2" id="KW-0812">Transmembrane</keyword>
<evidence type="ECO:0000256" key="2">
    <source>
        <dbReference type="SAM" id="Phobius"/>
    </source>
</evidence>
<evidence type="ECO:0000313" key="4">
    <source>
        <dbReference type="WBParaSite" id="L893_g32072.t1"/>
    </source>
</evidence>
<dbReference type="AlphaFoldDB" id="A0A1I8A2N1"/>
<feature type="transmembrane region" description="Helical" evidence="2">
    <location>
        <begin position="44"/>
        <end position="64"/>
    </location>
</feature>
<keyword evidence="2" id="KW-0472">Membrane</keyword>
<feature type="region of interest" description="Disordered" evidence="1">
    <location>
        <begin position="1"/>
        <end position="23"/>
    </location>
</feature>
<protein>
    <submittedName>
        <fullName evidence="4">Transmembrane protein</fullName>
    </submittedName>
</protein>
<dbReference type="WBParaSite" id="L893_g32072.t1">
    <property type="protein sequence ID" value="L893_g32072.t1"/>
    <property type="gene ID" value="L893_g32072"/>
</dbReference>
<sequence length="77" mass="8323">MFRVGRFDPTDGSFRRRGSTADTCQGYGNTSSTGFLIQRRTRRVLRIHALAVGTTSVFCIAGVLSRGQVPAGNASCR</sequence>
<evidence type="ECO:0000256" key="1">
    <source>
        <dbReference type="SAM" id="MobiDB-lite"/>
    </source>
</evidence>
<proteinExistence type="predicted"/>
<keyword evidence="2" id="KW-1133">Transmembrane helix</keyword>